<dbReference type="Proteomes" id="UP000178023">
    <property type="component" value="Unassembled WGS sequence"/>
</dbReference>
<name>A0A1F8F2B4_9BACT</name>
<evidence type="ECO:0000313" key="2">
    <source>
        <dbReference type="Proteomes" id="UP000178023"/>
    </source>
</evidence>
<reference evidence="1 2" key="1">
    <citation type="journal article" date="2016" name="Nat. Commun.">
        <title>Thousands of microbial genomes shed light on interconnected biogeochemical processes in an aquifer system.</title>
        <authorList>
            <person name="Anantharaman K."/>
            <person name="Brown C.T."/>
            <person name="Hug L.A."/>
            <person name="Sharon I."/>
            <person name="Castelle C.J."/>
            <person name="Probst A.J."/>
            <person name="Thomas B.C."/>
            <person name="Singh A."/>
            <person name="Wilkins M.J."/>
            <person name="Karaoz U."/>
            <person name="Brodie E.L."/>
            <person name="Williams K.H."/>
            <person name="Hubbard S.S."/>
            <person name="Banfield J.F."/>
        </authorList>
    </citation>
    <scope>NUCLEOTIDE SEQUENCE [LARGE SCALE GENOMIC DNA]</scope>
</reference>
<dbReference type="AlphaFoldDB" id="A0A1F8F2B4"/>
<protein>
    <submittedName>
        <fullName evidence="1">Uncharacterized protein</fullName>
    </submittedName>
</protein>
<evidence type="ECO:0000313" key="1">
    <source>
        <dbReference type="EMBL" id="OGN07287.1"/>
    </source>
</evidence>
<organism evidence="1 2">
    <name type="scientific">Candidatus Yanofskybacteria bacterium RIFCSPHIGHO2_01_FULL_45_42</name>
    <dbReference type="NCBI Taxonomy" id="1802671"/>
    <lineage>
        <taxon>Bacteria</taxon>
        <taxon>Candidatus Yanofskyibacteriota</taxon>
    </lineage>
</organism>
<proteinExistence type="predicted"/>
<gene>
    <name evidence="1" type="ORF">A2750_03150</name>
</gene>
<accession>A0A1F8F2B4</accession>
<sequence length="103" mass="11894">MTTPERISQKSKIGNEIPLTDRNLIQSELIKEFCRIMEISDPQEMQVCAIDWIGKYADNIDQLDTHLTKEYLRLVESGASQELRLNALKKIQNQLAELDKLYG</sequence>
<dbReference type="EMBL" id="MGJL01000026">
    <property type="protein sequence ID" value="OGN07287.1"/>
    <property type="molecule type" value="Genomic_DNA"/>
</dbReference>
<comment type="caution">
    <text evidence="1">The sequence shown here is derived from an EMBL/GenBank/DDBJ whole genome shotgun (WGS) entry which is preliminary data.</text>
</comment>